<keyword evidence="4" id="KW-1185">Reference proteome</keyword>
<dbReference type="SUPFAM" id="SSF52047">
    <property type="entry name" value="RNI-like"/>
    <property type="match status" value="1"/>
</dbReference>
<dbReference type="InterPro" id="IPR032675">
    <property type="entry name" value="LRR_dom_sf"/>
</dbReference>
<accession>A0A8S0XSL0</accession>
<evidence type="ECO:0008006" key="5">
    <source>
        <dbReference type="Google" id="ProtNLM"/>
    </source>
</evidence>
<dbReference type="AlphaFoldDB" id="A0A8S0XSL0"/>
<evidence type="ECO:0000313" key="3">
    <source>
        <dbReference type="EMBL" id="CAA7270433.1"/>
    </source>
</evidence>
<dbReference type="Proteomes" id="UP000467700">
    <property type="component" value="Unassembled WGS sequence"/>
</dbReference>
<name>A0A8S0XSL0_CYCAE</name>
<reference evidence="3 4" key="1">
    <citation type="submission" date="2020-01" db="EMBL/GenBank/DDBJ databases">
        <authorList>
            <person name="Gupta K D."/>
        </authorList>
    </citation>
    <scope>NUCLEOTIDE SEQUENCE [LARGE SCALE GENOMIC DNA]</scope>
</reference>
<feature type="region of interest" description="Disordered" evidence="2">
    <location>
        <begin position="1"/>
        <end position="30"/>
    </location>
</feature>
<sequence length="546" mass="61584">MSDSEMQDARSDSDGEEWENAVGTRFNGKQSGLVDFPMEMLPAMLDNEPPDAIAMESARALKEEPERMVPELEKKLEDVAARLEDLKRMQVELMEDAEVQRTMLQGCCRVLAPIRRVPLDILCEIARHLLPSVPSAKITEAPLSLSHVSSAWRMAVLSSAELWSKLNVYIPSATHLPRSAEGIRKWFERARGRPLDLSLHLHFPMGRPRGRRLLNFLLAMSDITPRFRRFSLSVPEFADFLPHLVEIPWTFPQLESLSISSTTGQFYNEDYLDIVVPPVLMFNSATNLRTLEVSKVFATIPGSHLIMPWARLTSVELTEGLPLLEWIRVMVLCEQMTSGDFLVRDSEEDDLDIAKSQPKYTHPNVETLKVTILYTHPLIVELLSLFNLPRLHSLTVAHEEAIEDYPDGPPNLFPEFSNLQYLSLSDCIPTANLIAILRETTNLHTFEFNSSSSFAYPDPLYCAMSLRASPAILSKLAVFKLLLPDCWDPEYDLTLLISMVESRYLAVPSGLSPLQELSLSYPFPQLTQALAPFGGAGLNISYLHDY</sequence>
<evidence type="ECO:0000256" key="1">
    <source>
        <dbReference type="SAM" id="Coils"/>
    </source>
</evidence>
<comment type="caution">
    <text evidence="3">The sequence shown here is derived from an EMBL/GenBank/DDBJ whole genome shotgun (WGS) entry which is preliminary data.</text>
</comment>
<keyword evidence="1" id="KW-0175">Coiled coil</keyword>
<proteinExistence type="predicted"/>
<evidence type="ECO:0000313" key="4">
    <source>
        <dbReference type="Proteomes" id="UP000467700"/>
    </source>
</evidence>
<feature type="coiled-coil region" evidence="1">
    <location>
        <begin position="69"/>
        <end position="96"/>
    </location>
</feature>
<dbReference type="OrthoDB" id="2861547at2759"/>
<evidence type="ECO:0000256" key="2">
    <source>
        <dbReference type="SAM" id="MobiDB-lite"/>
    </source>
</evidence>
<gene>
    <name evidence="3" type="ORF">AAE3_LOCUS12580</name>
</gene>
<protein>
    <recommendedName>
        <fullName evidence="5">F-box domain-containing protein</fullName>
    </recommendedName>
</protein>
<dbReference type="EMBL" id="CACVBS010000090">
    <property type="protein sequence ID" value="CAA7270433.1"/>
    <property type="molecule type" value="Genomic_DNA"/>
</dbReference>
<organism evidence="3 4">
    <name type="scientific">Cyclocybe aegerita</name>
    <name type="common">Black poplar mushroom</name>
    <name type="synonym">Agrocybe aegerita</name>
    <dbReference type="NCBI Taxonomy" id="1973307"/>
    <lineage>
        <taxon>Eukaryota</taxon>
        <taxon>Fungi</taxon>
        <taxon>Dikarya</taxon>
        <taxon>Basidiomycota</taxon>
        <taxon>Agaricomycotina</taxon>
        <taxon>Agaricomycetes</taxon>
        <taxon>Agaricomycetidae</taxon>
        <taxon>Agaricales</taxon>
        <taxon>Agaricineae</taxon>
        <taxon>Bolbitiaceae</taxon>
        <taxon>Cyclocybe</taxon>
    </lineage>
</organism>
<dbReference type="Gene3D" id="3.80.10.10">
    <property type="entry name" value="Ribonuclease Inhibitor"/>
    <property type="match status" value="1"/>
</dbReference>